<keyword evidence="2" id="KW-1185">Reference proteome</keyword>
<comment type="caution">
    <text evidence="1">The sequence shown here is derived from an EMBL/GenBank/DDBJ whole genome shotgun (WGS) entry which is preliminary data.</text>
</comment>
<dbReference type="InterPro" id="IPR032675">
    <property type="entry name" value="LRR_dom_sf"/>
</dbReference>
<name>A0ABP1S8L2_9HEXA</name>
<evidence type="ECO:0000313" key="2">
    <source>
        <dbReference type="Proteomes" id="UP001642540"/>
    </source>
</evidence>
<evidence type="ECO:0000313" key="1">
    <source>
        <dbReference type="EMBL" id="CAL8147278.1"/>
    </source>
</evidence>
<dbReference type="EMBL" id="CAXLJM020000164">
    <property type="protein sequence ID" value="CAL8147278.1"/>
    <property type="molecule type" value="Genomic_DNA"/>
</dbReference>
<dbReference type="Gene3D" id="3.80.10.10">
    <property type="entry name" value="Ribonuclease Inhibitor"/>
    <property type="match status" value="1"/>
</dbReference>
<gene>
    <name evidence="1" type="ORF">ODALV1_LOCUS31093</name>
</gene>
<dbReference type="SUPFAM" id="SSF52047">
    <property type="entry name" value="RNI-like"/>
    <property type="match status" value="1"/>
</dbReference>
<accession>A0ABP1S8L2</accession>
<sequence>MGDKVVVEDTSQLTAMDCPPPEKEDLMKVTPVLPLEVWEHIFRYVDLNPTEFLELINSSPEWKVVLKPKVTTVLLPVVLPFLLNHLNASEHLLLKNILSWRRINKSTQLGIDQLLASQSTSPQKYYERVTQKKLSKSRWMKTRSKLESIIDAGDKRGRISCSGNLHSFFRNFQNDVEGECNPFLTRSGKIKISPYMVNDENRLHAFLQRYGHNISALTLKMEANLPLDTVHRLLSLLRRVPNLQILKMTDYFGDVWYEGGGDYGEGRITPINFPNLPHLQCLDWNFTDAERFFRLELQFLEQYGPQLKILICGMNFLSRITNEMLYSLLPNLQCLRMSLQRNQHHFDTLSRLDCPLEEIQFTGYAASAQATELLTAVSKFAPTLTTLQILMELPDVYDARDEFSTMTMMNIMLPNVKKLSTLGINCKFNWFQHVVPIKCTNLEEIYIHRGGVAGGPEL</sequence>
<protein>
    <recommendedName>
        <fullName evidence="3">F-box domain-containing protein</fullName>
    </recommendedName>
</protein>
<organism evidence="1 2">
    <name type="scientific">Orchesella dallaii</name>
    <dbReference type="NCBI Taxonomy" id="48710"/>
    <lineage>
        <taxon>Eukaryota</taxon>
        <taxon>Metazoa</taxon>
        <taxon>Ecdysozoa</taxon>
        <taxon>Arthropoda</taxon>
        <taxon>Hexapoda</taxon>
        <taxon>Collembola</taxon>
        <taxon>Entomobryomorpha</taxon>
        <taxon>Entomobryoidea</taxon>
        <taxon>Orchesellidae</taxon>
        <taxon>Orchesellinae</taxon>
        <taxon>Orchesella</taxon>
    </lineage>
</organism>
<reference evidence="1 2" key="1">
    <citation type="submission" date="2024-08" db="EMBL/GenBank/DDBJ databases">
        <authorList>
            <person name="Cucini C."/>
            <person name="Frati F."/>
        </authorList>
    </citation>
    <scope>NUCLEOTIDE SEQUENCE [LARGE SCALE GENOMIC DNA]</scope>
</reference>
<proteinExistence type="predicted"/>
<evidence type="ECO:0008006" key="3">
    <source>
        <dbReference type="Google" id="ProtNLM"/>
    </source>
</evidence>
<dbReference type="Proteomes" id="UP001642540">
    <property type="component" value="Unassembled WGS sequence"/>
</dbReference>